<evidence type="ECO:0000313" key="4">
    <source>
        <dbReference type="Proteomes" id="UP000280296"/>
    </source>
</evidence>
<sequence length="457" mass="48342">MASVRDFGAVGDGTTDDTQAIRHAAEAGDGTLFFDRGSYLLTGTVEVDLARLGRLALRGDGTARVVMRGAGPAFRVVGSHQGSADPGSQSPSVVGRERLPTVSGIEIFGEHDQAVGLELTGTVQASLHGVLIRQCLIGVHLTERNRNVLIDACHIYDGRGPAIGVYFDGVNLHQAIIVGCHISYQRHAGIKIARSEVRNLQITGNDIEYNDADTEGDPDSADVWIDAREGTVREGTIASNTIQAKPSPNGANVRIEGPERDDAAGAGLWTIVGNILQSQDRNLWLRRCRGVTVTGNSFASADRHSIDLDGCRIIALGSNTIDHNPDYRGTFRDGIVVRRCSGVTMTGLILEGVRAGRPDAGAAIAVADSEAVTIAHCQVLDPTSRAVELRDVRGAIVEGCTLIDRRAEPSMVEAIRLRGRSSGVAIRGNLVSGGPAAIVGEVERASVEGNVDIDSSR</sequence>
<dbReference type="InterPro" id="IPR011050">
    <property type="entry name" value="Pectin_lyase_fold/virulence"/>
</dbReference>
<feature type="domain" description="Right handed beta helix" evidence="2">
    <location>
        <begin position="112"/>
        <end position="211"/>
    </location>
</feature>
<dbReference type="Pfam" id="PF13229">
    <property type="entry name" value="Beta_helix"/>
    <property type="match status" value="2"/>
</dbReference>
<dbReference type="InterPro" id="IPR012334">
    <property type="entry name" value="Pectin_lyas_fold"/>
</dbReference>
<dbReference type="InterPro" id="IPR039448">
    <property type="entry name" value="Beta_helix"/>
</dbReference>
<reference evidence="3 4" key="1">
    <citation type="submission" date="2018-12" db="EMBL/GenBank/DDBJ databases">
        <authorList>
            <person name="Toschakov S.V."/>
        </authorList>
    </citation>
    <scope>NUCLEOTIDE SEQUENCE [LARGE SCALE GENOMIC DNA]</scope>
    <source>
        <strain evidence="3 4">GM2012</strain>
    </source>
</reference>
<proteinExistence type="predicted"/>
<organism evidence="3 4">
    <name type="scientific">Tautonia sociabilis</name>
    <dbReference type="NCBI Taxonomy" id="2080755"/>
    <lineage>
        <taxon>Bacteria</taxon>
        <taxon>Pseudomonadati</taxon>
        <taxon>Planctomycetota</taxon>
        <taxon>Planctomycetia</taxon>
        <taxon>Isosphaerales</taxon>
        <taxon>Isosphaeraceae</taxon>
        <taxon>Tautonia</taxon>
    </lineage>
</organism>
<gene>
    <name evidence="3" type="ORF">TsocGM_05395</name>
</gene>
<name>A0A432MMZ6_9BACT</name>
<evidence type="ECO:0000313" key="3">
    <source>
        <dbReference type="EMBL" id="RUL88792.1"/>
    </source>
</evidence>
<dbReference type="InterPro" id="IPR024535">
    <property type="entry name" value="RHGA/B-epi-like_pectate_lyase"/>
</dbReference>
<comment type="caution">
    <text evidence="3">The sequence shown here is derived from an EMBL/GenBank/DDBJ whole genome shotgun (WGS) entry which is preliminary data.</text>
</comment>
<reference evidence="3 4" key="2">
    <citation type="submission" date="2019-01" db="EMBL/GenBank/DDBJ databases">
        <title>Tautonia sociabilis, a novel thermotolerant planctomycete of Isosphaeraceae family, isolated from a 4000 m deep subterranean habitat.</title>
        <authorList>
            <person name="Kovaleva O.L."/>
            <person name="Elcheninov A.G."/>
            <person name="Van Heerden E."/>
            <person name="Toshchakov S.V."/>
            <person name="Novikov A."/>
            <person name="Bonch-Osmolovskaya E.A."/>
            <person name="Kublanov I.V."/>
        </authorList>
    </citation>
    <scope>NUCLEOTIDE SEQUENCE [LARGE SCALE GENOMIC DNA]</scope>
    <source>
        <strain evidence="3 4">GM2012</strain>
    </source>
</reference>
<dbReference type="OrthoDB" id="248604at2"/>
<dbReference type="Proteomes" id="UP000280296">
    <property type="component" value="Unassembled WGS sequence"/>
</dbReference>
<feature type="domain" description="Rhamnogalacturonase A/B/Epimerase-like pectate lyase" evidence="1">
    <location>
        <begin position="3"/>
        <end position="70"/>
    </location>
</feature>
<dbReference type="SUPFAM" id="SSF51126">
    <property type="entry name" value="Pectin lyase-like"/>
    <property type="match status" value="2"/>
</dbReference>
<protein>
    <recommendedName>
        <fullName evidence="5">Pectate lyase superfamily protein domain-containing protein</fullName>
    </recommendedName>
</protein>
<evidence type="ECO:0008006" key="5">
    <source>
        <dbReference type="Google" id="ProtNLM"/>
    </source>
</evidence>
<dbReference type="RefSeq" id="WP_126724280.1">
    <property type="nucleotide sequence ID" value="NZ_RYZH01000007.1"/>
</dbReference>
<feature type="domain" description="Right handed beta helix" evidence="2">
    <location>
        <begin position="285"/>
        <end position="450"/>
    </location>
</feature>
<evidence type="ECO:0000259" key="1">
    <source>
        <dbReference type="Pfam" id="PF12708"/>
    </source>
</evidence>
<evidence type="ECO:0000259" key="2">
    <source>
        <dbReference type="Pfam" id="PF13229"/>
    </source>
</evidence>
<accession>A0A432MMZ6</accession>
<dbReference type="SMART" id="SM00710">
    <property type="entry name" value="PbH1"/>
    <property type="match status" value="8"/>
</dbReference>
<dbReference type="Pfam" id="PF12708">
    <property type="entry name" value="Pect-lyase_RHGA_epim"/>
    <property type="match status" value="1"/>
</dbReference>
<dbReference type="AlphaFoldDB" id="A0A432MMZ6"/>
<dbReference type="InterPro" id="IPR006626">
    <property type="entry name" value="PbH1"/>
</dbReference>
<dbReference type="Gene3D" id="2.160.20.10">
    <property type="entry name" value="Single-stranded right-handed beta-helix, Pectin lyase-like"/>
    <property type="match status" value="1"/>
</dbReference>
<dbReference type="EMBL" id="RYZH01000007">
    <property type="protein sequence ID" value="RUL88792.1"/>
    <property type="molecule type" value="Genomic_DNA"/>
</dbReference>
<keyword evidence="4" id="KW-1185">Reference proteome</keyword>